<proteinExistence type="predicted"/>
<feature type="compositionally biased region" description="Polar residues" evidence="1">
    <location>
        <begin position="91"/>
        <end position="101"/>
    </location>
</feature>
<feature type="region of interest" description="Disordered" evidence="1">
    <location>
        <begin position="91"/>
        <end position="114"/>
    </location>
</feature>
<reference evidence="2" key="1">
    <citation type="submission" date="2021-03" db="EMBL/GenBank/DDBJ databases">
        <authorList>
            <person name="Bekaert M."/>
        </authorList>
    </citation>
    <scope>NUCLEOTIDE SEQUENCE</scope>
</reference>
<organism evidence="2 3">
    <name type="scientific">Mytilus edulis</name>
    <name type="common">Blue mussel</name>
    <dbReference type="NCBI Taxonomy" id="6550"/>
    <lineage>
        <taxon>Eukaryota</taxon>
        <taxon>Metazoa</taxon>
        <taxon>Spiralia</taxon>
        <taxon>Lophotrochozoa</taxon>
        <taxon>Mollusca</taxon>
        <taxon>Bivalvia</taxon>
        <taxon>Autobranchia</taxon>
        <taxon>Pteriomorphia</taxon>
        <taxon>Mytilida</taxon>
        <taxon>Mytiloidea</taxon>
        <taxon>Mytilidae</taxon>
        <taxon>Mytilinae</taxon>
        <taxon>Mytilus</taxon>
    </lineage>
</organism>
<comment type="caution">
    <text evidence="2">The sequence shown here is derived from an EMBL/GenBank/DDBJ whole genome shotgun (WGS) entry which is preliminary data.</text>
</comment>
<dbReference type="OrthoDB" id="10401983at2759"/>
<dbReference type="AlphaFoldDB" id="A0A8S3T9X9"/>
<feature type="compositionally biased region" description="Polar residues" evidence="1">
    <location>
        <begin position="24"/>
        <end position="35"/>
    </location>
</feature>
<evidence type="ECO:0000313" key="3">
    <source>
        <dbReference type="Proteomes" id="UP000683360"/>
    </source>
</evidence>
<dbReference type="EMBL" id="CAJPWZ010002057">
    <property type="protein sequence ID" value="CAG2230278.1"/>
    <property type="molecule type" value="Genomic_DNA"/>
</dbReference>
<name>A0A8S3T9X9_MYTED</name>
<protein>
    <submittedName>
        <fullName evidence="2">Uncharacterized protein</fullName>
    </submittedName>
</protein>
<dbReference type="Proteomes" id="UP000683360">
    <property type="component" value="Unassembled WGS sequence"/>
</dbReference>
<feature type="region of interest" description="Disordered" evidence="1">
    <location>
        <begin position="1"/>
        <end position="41"/>
    </location>
</feature>
<evidence type="ECO:0000256" key="1">
    <source>
        <dbReference type="SAM" id="MobiDB-lite"/>
    </source>
</evidence>
<keyword evidence="3" id="KW-1185">Reference proteome</keyword>
<evidence type="ECO:0000313" key="2">
    <source>
        <dbReference type="EMBL" id="CAG2230278.1"/>
    </source>
</evidence>
<sequence length="174" mass="20186">MDDSDVISFKPHLDNREDDEETLPENNFESSSVRMSGSEGETDRIVVEARLEMRRFLDQCMLDFTNRLQEMLSNFETRLVSTISCKTTENSSRDVVSSPTLSRERDDISNNSNLVDSDRSNVKYELSFESINTKATTESTECWVDNEWVVTNLNRSWNMSEKYRQALKVNFVLI</sequence>
<accession>A0A8S3T9X9</accession>
<gene>
    <name evidence="2" type="ORF">MEDL_43143</name>
</gene>